<evidence type="ECO:0000313" key="1">
    <source>
        <dbReference type="EMBL" id="PWW73760.1"/>
    </source>
</evidence>
<dbReference type="Proteomes" id="UP000246991">
    <property type="component" value="Unassembled WGS sequence"/>
</dbReference>
<comment type="caution">
    <text evidence="1">The sequence shown here is derived from an EMBL/GenBank/DDBJ whole genome shotgun (WGS) entry which is preliminary data.</text>
</comment>
<dbReference type="EMBL" id="PYWC01000074">
    <property type="protein sequence ID" value="PWW73760.1"/>
    <property type="molecule type" value="Genomic_DNA"/>
</dbReference>
<evidence type="ECO:0000313" key="2">
    <source>
        <dbReference type="Proteomes" id="UP000246991"/>
    </source>
</evidence>
<dbReference type="OrthoDB" id="5348533at2759"/>
<sequence length="92" mass="9934">MRFGEGMCQDGESWEEIGVLVRLEEENVKWTCINDATKSMATYVNGIGGEIQLSANPPNPAESSRAFGRASTRTFMSGHDYNDDLAGGDGAD</sequence>
<accession>A0A317SJL7</accession>
<dbReference type="AlphaFoldDB" id="A0A317SJL7"/>
<keyword evidence="2" id="KW-1185">Reference proteome</keyword>
<name>A0A317SJL7_9PEZI</name>
<gene>
    <name evidence="1" type="ORF">C7212DRAFT_27355</name>
</gene>
<organism evidence="1 2">
    <name type="scientific">Tuber magnatum</name>
    <name type="common">white Piedmont truffle</name>
    <dbReference type="NCBI Taxonomy" id="42249"/>
    <lineage>
        <taxon>Eukaryota</taxon>
        <taxon>Fungi</taxon>
        <taxon>Dikarya</taxon>
        <taxon>Ascomycota</taxon>
        <taxon>Pezizomycotina</taxon>
        <taxon>Pezizomycetes</taxon>
        <taxon>Pezizales</taxon>
        <taxon>Tuberaceae</taxon>
        <taxon>Tuber</taxon>
    </lineage>
</organism>
<reference evidence="1 2" key="1">
    <citation type="submission" date="2018-03" db="EMBL/GenBank/DDBJ databases">
        <title>Genomes of Pezizomycetes fungi and the evolution of truffles.</title>
        <authorList>
            <person name="Murat C."/>
            <person name="Payen T."/>
            <person name="Noel B."/>
            <person name="Kuo A."/>
            <person name="Martin F.M."/>
        </authorList>
    </citation>
    <scope>NUCLEOTIDE SEQUENCE [LARGE SCALE GENOMIC DNA]</scope>
    <source>
        <strain evidence="1">091103-1</strain>
    </source>
</reference>
<protein>
    <submittedName>
        <fullName evidence="1">Uncharacterized protein</fullName>
    </submittedName>
</protein>
<proteinExistence type="predicted"/>
<feature type="non-terminal residue" evidence="1">
    <location>
        <position position="92"/>
    </location>
</feature>